<organism evidence="2 3">
    <name type="scientific">Cedecea neteri</name>
    <dbReference type="NCBI Taxonomy" id="158822"/>
    <lineage>
        <taxon>Bacteria</taxon>
        <taxon>Pseudomonadati</taxon>
        <taxon>Pseudomonadota</taxon>
        <taxon>Gammaproteobacteria</taxon>
        <taxon>Enterobacterales</taxon>
        <taxon>Enterobacteriaceae</taxon>
        <taxon>Cedecea</taxon>
    </lineage>
</organism>
<dbReference type="AlphaFoldDB" id="A0AAN0VTG5"/>
<dbReference type="InterPro" id="IPR029044">
    <property type="entry name" value="Nucleotide-diphossugar_trans"/>
</dbReference>
<gene>
    <name evidence="2" type="ORF">LH23_10795</name>
</gene>
<proteinExistence type="predicted"/>
<evidence type="ECO:0000313" key="3">
    <source>
        <dbReference type="Proteomes" id="UP000029516"/>
    </source>
</evidence>
<evidence type="ECO:0000313" key="2">
    <source>
        <dbReference type="EMBL" id="AIR61134.1"/>
    </source>
</evidence>
<dbReference type="Gene3D" id="3.90.1480.10">
    <property type="entry name" value="Alpha-2,3-sialyltransferase"/>
    <property type="match status" value="1"/>
</dbReference>
<dbReference type="Pfam" id="PF00535">
    <property type="entry name" value="Glycos_transf_2"/>
    <property type="match status" value="1"/>
</dbReference>
<protein>
    <recommendedName>
        <fullName evidence="1">Glycosyltransferase 2-like domain-containing protein</fullName>
    </recommendedName>
</protein>
<feature type="domain" description="Glycosyltransferase 2-like" evidence="1">
    <location>
        <begin position="572"/>
        <end position="700"/>
    </location>
</feature>
<dbReference type="Gene3D" id="3.90.550.10">
    <property type="entry name" value="Spore Coat Polysaccharide Biosynthesis Protein SpsA, Chain A"/>
    <property type="match status" value="1"/>
</dbReference>
<reference evidence="2 3" key="1">
    <citation type="submission" date="2014-09" db="EMBL/GenBank/DDBJ databases">
        <authorList>
            <person name="Chan K.-G."/>
        </authorList>
    </citation>
    <scope>NUCLEOTIDE SEQUENCE [LARGE SCALE GENOMIC DNA]</scope>
    <source>
        <strain evidence="2 3">M006</strain>
    </source>
</reference>
<dbReference type="RefSeq" id="WP_039290974.1">
    <property type="nucleotide sequence ID" value="NZ_CP009458.1"/>
</dbReference>
<dbReference type="KEGG" id="cem:LH23_10795"/>
<dbReference type="SUPFAM" id="SSF53448">
    <property type="entry name" value="Nucleotide-diphospho-sugar transferases"/>
    <property type="match status" value="1"/>
</dbReference>
<dbReference type="Proteomes" id="UP000029516">
    <property type="component" value="Chromosome"/>
</dbReference>
<accession>A0AAN0VTG5</accession>
<evidence type="ECO:0000259" key="1">
    <source>
        <dbReference type="Pfam" id="PF00535"/>
    </source>
</evidence>
<dbReference type="InterPro" id="IPR001173">
    <property type="entry name" value="Glyco_trans_2-like"/>
</dbReference>
<sequence>MESAQSLFQPPALPANFADYYQRHAGETVLVCGCGNSLNQLHDAEHFLTIGVNDIGRKFHPDYLVVLNSRHQFTPERFAHIEQSQAKAIFSHLALDFAHPGMVRFMLGQYGGVEINDRHSLPYTRNSTYVAACLAMFMGAKRVGFIGMDFTDHHFFAQTGRHSLSPELPRIRQEYARLVDAAARHGVELVNLSQQSAVDTLPYQPLSAFSHQAKSTKSLNIVSYATTPVVGVPKLLSECIEHCTPHRCRTVWATNHYGNGVRFEREVEWEKQPDIACALLETADLLIVHNGFTAPQHKALLANKPVITLAHNYISNVDRQFVARGMPGLVVAQYQASLEEFAQWQAVPNPVPLWNPLFDDAEKEATVTIAYTPSVKHDEYPANHRLYWHGKGYQRTMAILRRLAQRYPLRLLTLEAGQVDFTQSMEMKRRAHIVIDECVTGSYHRNSLEGLAAGAVVVNGLGLKPDIAAVLQRCTPDASSPFVCASLDTLENVLSELIELGAQHLRERGLQNRAWLQQHWDFAEQWPQFWLPAIQALLGNTHSSLPPRAPLLHHAPAMPHLSAPAELDEGVSVIVPFAGEHRLAALQCMLTGLKQQPDVRRVLVVELDNQPHAQAVATELADDYLFACTSSPFSKARALNIALPFVHTRYLLWLDADLLLPQDFIRLAWQECERRQLDCLIPWSTINFLSEEESRQVQAEQRRPEACSPVFQQRSGAQGGAVLARTDFVLRHGGMDETFVGWGGEDNAWFHKASVLGTAAFTHDTGRPLWHLYHPLSAGYCRQQEHIAANPYYSQNVQRLQQLRMVRHGAAFSQHFPPPAKYSAPWDGSVTIVCPAEHTVLAQRLHAMYGEALRVVTQPEQQAISPALSSPDTAPDILVEQVIKAICTHHAQRAASPGAGTFHETSVTGATR</sequence>
<dbReference type="EMBL" id="CP009458">
    <property type="protein sequence ID" value="AIR61134.1"/>
    <property type="molecule type" value="Genomic_DNA"/>
</dbReference>
<name>A0AAN0VTG5_9ENTR</name>